<evidence type="ECO:0000313" key="2">
    <source>
        <dbReference type="EMBL" id="RRR17894.1"/>
    </source>
</evidence>
<name>A0A426SIA6_9MICO</name>
<protein>
    <submittedName>
        <fullName evidence="2">Glycosyltransferase family 2 protein</fullName>
    </submittedName>
</protein>
<accession>A0A426SIA6</accession>
<dbReference type="InterPro" id="IPR001173">
    <property type="entry name" value="Glyco_trans_2-like"/>
</dbReference>
<evidence type="ECO:0000259" key="1">
    <source>
        <dbReference type="Pfam" id="PF00535"/>
    </source>
</evidence>
<reference evidence="2 3" key="1">
    <citation type="submission" date="2018-07" db="EMBL/GenBank/DDBJ databases">
        <title>Brachybacteriurn paraconglorneratum KCTC 9916.</title>
        <authorList>
            <person name="Li Y."/>
        </authorList>
    </citation>
    <scope>NUCLEOTIDE SEQUENCE [LARGE SCALE GENOMIC DNA]</scope>
    <source>
        <strain evidence="2 3">KCTC 9916</strain>
    </source>
</reference>
<dbReference type="SUPFAM" id="SSF53448">
    <property type="entry name" value="Nucleotide-diphospho-sugar transferases"/>
    <property type="match status" value="1"/>
</dbReference>
<keyword evidence="2" id="KW-0808">Transferase</keyword>
<gene>
    <name evidence="2" type="ORF">DS079_11395</name>
</gene>
<organism evidence="2 3">
    <name type="scientific">Brachybacterium paraconglomeratum</name>
    <dbReference type="NCBI Taxonomy" id="173362"/>
    <lineage>
        <taxon>Bacteria</taxon>
        <taxon>Bacillati</taxon>
        <taxon>Actinomycetota</taxon>
        <taxon>Actinomycetes</taxon>
        <taxon>Micrococcales</taxon>
        <taxon>Dermabacteraceae</taxon>
        <taxon>Brachybacterium</taxon>
    </lineage>
</organism>
<dbReference type="CDD" id="cd00761">
    <property type="entry name" value="Glyco_tranf_GTA_type"/>
    <property type="match status" value="1"/>
</dbReference>
<proteinExistence type="predicted"/>
<dbReference type="Pfam" id="PF00535">
    <property type="entry name" value="Glycos_transf_2"/>
    <property type="match status" value="1"/>
</dbReference>
<dbReference type="InterPro" id="IPR029044">
    <property type="entry name" value="Nucleotide-diphossugar_trans"/>
</dbReference>
<dbReference type="PANTHER" id="PTHR43685">
    <property type="entry name" value="GLYCOSYLTRANSFERASE"/>
    <property type="match status" value="1"/>
</dbReference>
<evidence type="ECO:0000313" key="3">
    <source>
        <dbReference type="Proteomes" id="UP000274327"/>
    </source>
</evidence>
<dbReference type="PANTHER" id="PTHR43685:SF12">
    <property type="entry name" value="GLYCOSYL TRANSFERASE FAMILY 2"/>
    <property type="match status" value="1"/>
</dbReference>
<feature type="domain" description="Glycosyltransferase 2-like" evidence="1">
    <location>
        <begin position="32"/>
        <end position="196"/>
    </location>
</feature>
<dbReference type="GO" id="GO:0016740">
    <property type="term" value="F:transferase activity"/>
    <property type="evidence" value="ECO:0007669"/>
    <property type="project" value="UniProtKB-KW"/>
</dbReference>
<dbReference type="AlphaFoldDB" id="A0A426SIA6"/>
<dbReference type="Proteomes" id="UP000274327">
    <property type="component" value="Unassembled WGS sequence"/>
</dbReference>
<dbReference type="Gene3D" id="3.90.550.10">
    <property type="entry name" value="Spore Coat Polysaccharide Biosynthesis Protein SpsA, Chain A"/>
    <property type="match status" value="1"/>
</dbReference>
<dbReference type="InterPro" id="IPR050834">
    <property type="entry name" value="Glycosyltransf_2"/>
</dbReference>
<dbReference type="EMBL" id="QOCI01000009">
    <property type="protein sequence ID" value="RRR17894.1"/>
    <property type="molecule type" value="Genomic_DNA"/>
</dbReference>
<comment type="caution">
    <text evidence="2">The sequence shown here is derived from an EMBL/GenBank/DDBJ whole genome shotgun (WGS) entry which is preliminary data.</text>
</comment>
<sequence length="341" mass="36940">MQECPPGSCATWSLEIRAERRTDVSETPPRLSVIIPAHNAANVLGEQLESLRAQEGAEHFEVLVCDNNSSDGTRAVANAHAGALDLRVVDAAGPSSASHARNCGAAAARGSVLLFCDADDLVDAHWVRELSAPLLAGADVISAGALHHERFNDTDVLAAYSIAPDPDPASTPEFLTPEGYAGYLPTAPGGNFAIRRDRYLALDGMDPSYPGGAEETDFAWRAQLSGTEVVTRPRAVVHYRLKHAPRALFRQQRIQHYARILLWTRYRSSSMTGPSLKYSLIQIARQVPNLLRQQSRADRLRTAQILGGNVGALQGILAFRILHRNPAPQSITVTTSEVSAR</sequence>
<keyword evidence="3" id="KW-1185">Reference proteome</keyword>